<feature type="region of interest" description="Disordered" evidence="1">
    <location>
        <begin position="95"/>
        <end position="242"/>
    </location>
</feature>
<dbReference type="Proteomes" id="UP001601992">
    <property type="component" value="Unassembled WGS sequence"/>
</dbReference>
<sequence>MPESSINVDMATLLWLAEQHRQVARDILEWSKQPTDWLDNFLPSYGTIAYPVYQALTNYYQVRENAGINLAGQHDHTADQLVNAARAYEYADGQGASNIRNAGGEQHDPTGTNQPMVPGAGPSTGGSTPVTDHSPVSASPNGATPVNGAGGPTSSDTPTGVGTLPAANAGGAPDDGAIGHSGPTGPTGPTAPDSATATPSLTGSMSNGPAGSLLSGGSVFAPGDDRGAGQPPSAADASPVPMPTPFAAAVSAARERDAQPSYVVGEQVDNDLVVAKALLGAVLAAVDSSVLGLHWSVAVMRSSSGAGVFITSNEGRGWFPAGLFLPREVSTPWMWDEFLSADSGELGSPWEGISDPARVLAEFGLAWGAKAGARLTALASSGPIDSGLRTRFNDAAMADMVGPAYDVDLRVFTPDTADRLGLAGSAESLEQAAAVPDAQIAQRALELAVDAQAKVGIGAALPADAGGSRALRQRILEGLQSGREIPASWWAELREADDLLTAAMLPRRVDVSRVEPGDLRVDDEVAALRAIVFERRCNELVLLQAGEPSRQQLRDAVYAHDQIVKHPRFVEVPPAVSAAESERVATPVASPGRVVAPSVTAGPPPGVVSTATPPPVVAPPTPRPDVAQE</sequence>
<organism evidence="2 3">
    <name type="scientific">Nocardia jiangxiensis</name>
    <dbReference type="NCBI Taxonomy" id="282685"/>
    <lineage>
        <taxon>Bacteria</taxon>
        <taxon>Bacillati</taxon>
        <taxon>Actinomycetota</taxon>
        <taxon>Actinomycetes</taxon>
        <taxon>Mycobacteriales</taxon>
        <taxon>Nocardiaceae</taxon>
        <taxon>Nocardia</taxon>
    </lineage>
</organism>
<evidence type="ECO:0000313" key="2">
    <source>
        <dbReference type="EMBL" id="MFF3569899.1"/>
    </source>
</evidence>
<dbReference type="InterPro" id="IPR022536">
    <property type="entry name" value="EspC"/>
</dbReference>
<dbReference type="EMBL" id="JBIAQY010000006">
    <property type="protein sequence ID" value="MFF3569899.1"/>
    <property type="molecule type" value="Genomic_DNA"/>
</dbReference>
<feature type="compositionally biased region" description="Low complexity" evidence="1">
    <location>
        <begin position="165"/>
        <end position="200"/>
    </location>
</feature>
<name>A0ABW6S416_9NOCA</name>
<evidence type="ECO:0000313" key="3">
    <source>
        <dbReference type="Proteomes" id="UP001601992"/>
    </source>
</evidence>
<gene>
    <name evidence="2" type="ORF">ACFYXQ_19165</name>
</gene>
<evidence type="ECO:0000256" key="1">
    <source>
        <dbReference type="SAM" id="MobiDB-lite"/>
    </source>
</evidence>
<feature type="region of interest" description="Disordered" evidence="1">
    <location>
        <begin position="583"/>
        <end position="629"/>
    </location>
</feature>
<dbReference type="RefSeq" id="WP_387404457.1">
    <property type="nucleotide sequence ID" value="NZ_JBIAQY010000006.1"/>
</dbReference>
<feature type="compositionally biased region" description="Polar residues" evidence="1">
    <location>
        <begin position="134"/>
        <end position="144"/>
    </location>
</feature>
<reference evidence="2 3" key="1">
    <citation type="submission" date="2024-10" db="EMBL/GenBank/DDBJ databases">
        <title>The Natural Products Discovery Center: Release of the First 8490 Sequenced Strains for Exploring Actinobacteria Biosynthetic Diversity.</title>
        <authorList>
            <person name="Kalkreuter E."/>
            <person name="Kautsar S.A."/>
            <person name="Yang D."/>
            <person name="Bader C.D."/>
            <person name="Teijaro C.N."/>
            <person name="Fluegel L."/>
            <person name="Davis C.M."/>
            <person name="Simpson J.R."/>
            <person name="Lauterbach L."/>
            <person name="Steele A.D."/>
            <person name="Gui C."/>
            <person name="Meng S."/>
            <person name="Li G."/>
            <person name="Viehrig K."/>
            <person name="Ye F."/>
            <person name="Su P."/>
            <person name="Kiefer A.F."/>
            <person name="Nichols A."/>
            <person name="Cepeda A.J."/>
            <person name="Yan W."/>
            <person name="Fan B."/>
            <person name="Jiang Y."/>
            <person name="Adhikari A."/>
            <person name="Zheng C.-J."/>
            <person name="Schuster L."/>
            <person name="Cowan T.M."/>
            <person name="Smanski M.J."/>
            <person name="Chevrette M.G."/>
            <person name="De Carvalho L.P.S."/>
            <person name="Shen B."/>
        </authorList>
    </citation>
    <scope>NUCLEOTIDE SEQUENCE [LARGE SCALE GENOMIC DNA]</scope>
    <source>
        <strain evidence="2 3">NPDC002593</strain>
    </source>
</reference>
<proteinExistence type="predicted"/>
<feature type="compositionally biased region" description="Pro residues" evidence="1">
    <location>
        <begin position="602"/>
        <end position="623"/>
    </location>
</feature>
<comment type="caution">
    <text evidence="2">The sequence shown here is derived from an EMBL/GenBank/DDBJ whole genome shotgun (WGS) entry which is preliminary data.</text>
</comment>
<feature type="compositionally biased region" description="Low complexity" evidence="1">
    <location>
        <begin position="117"/>
        <end position="131"/>
    </location>
</feature>
<protein>
    <submittedName>
        <fullName evidence="2">Type VII secretion target</fullName>
    </submittedName>
</protein>
<dbReference type="Pfam" id="PF10824">
    <property type="entry name" value="T7SS_ESX_EspC"/>
    <property type="match status" value="1"/>
</dbReference>
<accession>A0ABW6S416</accession>
<keyword evidence="3" id="KW-1185">Reference proteome</keyword>